<keyword evidence="2" id="KW-1185">Reference proteome</keyword>
<proteinExistence type="predicted"/>
<comment type="caution">
    <text evidence="1">The sequence shown here is derived from an EMBL/GenBank/DDBJ whole genome shotgun (WGS) entry which is preliminary data.</text>
</comment>
<dbReference type="OrthoDB" id="5620304at2759"/>
<sequence>MKEQGDNLVVQLEKQKHWKSTLGKEIELNQRELELVKEESRLNEERLKAEGGHLLKVARDETEMWKKQLEIEMKKNIPSNQARERKKIVQLPEFDGSPLEFDSWITMVNEYFQEYNEISSFE</sequence>
<reference evidence="1 2" key="1">
    <citation type="journal article" date="2018" name="MBio">
        <title>Comparative Genomics Reveals the Core Gene Toolbox for the Fungus-Insect Symbiosis.</title>
        <authorList>
            <person name="Wang Y."/>
            <person name="Stata M."/>
            <person name="Wang W."/>
            <person name="Stajich J.E."/>
            <person name="White M.M."/>
            <person name="Moncalvo J.M."/>
        </authorList>
    </citation>
    <scope>NUCLEOTIDE SEQUENCE [LARGE SCALE GENOMIC DNA]</scope>
    <source>
        <strain evidence="1 2">AUS-77-4</strain>
    </source>
</reference>
<evidence type="ECO:0000313" key="2">
    <source>
        <dbReference type="Proteomes" id="UP000245699"/>
    </source>
</evidence>
<dbReference type="Proteomes" id="UP000245699">
    <property type="component" value="Unassembled WGS sequence"/>
</dbReference>
<protein>
    <submittedName>
        <fullName evidence="1">Uncharacterized protein</fullName>
    </submittedName>
</protein>
<evidence type="ECO:0000313" key="1">
    <source>
        <dbReference type="EMBL" id="PVU93362.1"/>
    </source>
</evidence>
<name>A0A2T9YM16_9FUNG</name>
<dbReference type="EMBL" id="MBFT01000324">
    <property type="protein sequence ID" value="PVU93362.1"/>
    <property type="molecule type" value="Genomic_DNA"/>
</dbReference>
<accession>A0A2T9YM16</accession>
<dbReference type="AlphaFoldDB" id="A0A2T9YM16"/>
<gene>
    <name evidence="1" type="ORF">BB559_003316</name>
</gene>
<organism evidence="1 2">
    <name type="scientific">Furculomyces boomerangus</name>
    <dbReference type="NCBI Taxonomy" id="61424"/>
    <lineage>
        <taxon>Eukaryota</taxon>
        <taxon>Fungi</taxon>
        <taxon>Fungi incertae sedis</taxon>
        <taxon>Zoopagomycota</taxon>
        <taxon>Kickxellomycotina</taxon>
        <taxon>Harpellomycetes</taxon>
        <taxon>Harpellales</taxon>
        <taxon>Harpellaceae</taxon>
        <taxon>Furculomyces</taxon>
    </lineage>
</organism>